<comment type="caution">
    <text evidence="2">The sequence shown here is derived from an EMBL/GenBank/DDBJ whole genome shotgun (WGS) entry which is preliminary data.</text>
</comment>
<evidence type="ECO:0000256" key="1">
    <source>
        <dbReference type="SAM" id="SignalP"/>
    </source>
</evidence>
<keyword evidence="1" id="KW-0732">Signal</keyword>
<dbReference type="Proteomes" id="UP001597201">
    <property type="component" value="Unassembled WGS sequence"/>
</dbReference>
<dbReference type="Gene3D" id="2.40.160.20">
    <property type="match status" value="1"/>
</dbReference>
<dbReference type="Pfam" id="PF09411">
    <property type="entry name" value="PagL"/>
    <property type="match status" value="1"/>
</dbReference>
<feature type="signal peptide" evidence="1">
    <location>
        <begin position="1"/>
        <end position="19"/>
    </location>
</feature>
<feature type="chain" id="PRO_5047422928" evidence="1">
    <location>
        <begin position="20"/>
        <end position="383"/>
    </location>
</feature>
<proteinExistence type="predicted"/>
<protein>
    <submittedName>
        <fullName evidence="2">Acyloxyacyl hydrolase</fullName>
    </submittedName>
</protein>
<dbReference type="EMBL" id="JBHTMY010000002">
    <property type="protein sequence ID" value="MFD1315116.1"/>
    <property type="molecule type" value="Genomic_DNA"/>
</dbReference>
<dbReference type="InterPro" id="IPR018550">
    <property type="entry name" value="Lipid-A_deacylase-rel"/>
</dbReference>
<accession>A0ABW3Y1U1</accession>
<reference evidence="3" key="1">
    <citation type="journal article" date="2019" name="Int. J. Syst. Evol. Microbiol.">
        <title>The Global Catalogue of Microorganisms (GCM) 10K type strain sequencing project: providing services to taxonomists for standard genome sequencing and annotation.</title>
        <authorList>
            <consortium name="The Broad Institute Genomics Platform"/>
            <consortium name="The Broad Institute Genome Sequencing Center for Infectious Disease"/>
            <person name="Wu L."/>
            <person name="Ma J."/>
        </authorList>
    </citation>
    <scope>NUCLEOTIDE SEQUENCE [LARGE SCALE GENOMIC DNA]</scope>
    <source>
        <strain evidence="3">CCUG 61485</strain>
    </source>
</reference>
<gene>
    <name evidence="2" type="ORF">ACFQ39_05765</name>
</gene>
<keyword evidence="3" id="KW-1185">Reference proteome</keyword>
<organism evidence="2 3">
    <name type="scientific">Namhaeicola litoreus</name>
    <dbReference type="NCBI Taxonomy" id="1052145"/>
    <lineage>
        <taxon>Bacteria</taxon>
        <taxon>Pseudomonadati</taxon>
        <taxon>Bacteroidota</taxon>
        <taxon>Flavobacteriia</taxon>
        <taxon>Flavobacteriales</taxon>
        <taxon>Flavobacteriaceae</taxon>
        <taxon>Namhaeicola</taxon>
    </lineage>
</organism>
<sequence>MRFVVIFSFLFYSFASLNAQTNSDDRDWAGRFRYLEIKGHTGGHLYTGNALADVLANGYGAIEVRYGWQPSDPEHWTNAYGFSSYGLGWYSGYIGDLDIFGNPNALFAFINFPLSSSNRRNVFQVSPALGLAYNLIPYDENTNPSNDAIGAEFAFYIHLGFGAEYRLTRETDLLYGVDVTHFSNGRTFTPNYGLNMFGINVGLRYLYNADQKKIDNDPFTTNLLQARFKRPKSIKPTRLNSSQIEVFLGGGTVQNEEDRGTSTRYYTFSGALDYKYKLNKMHGFTAGLDLFYDESLVLEYPDSSDRFLTGAHLGYDFMFGKFALRVQGGTYLGDDKGKDKTYVRAALQYHLTDWLFAQAGLKTKNGSRADWAEFGLGFIPFNF</sequence>
<name>A0ABW3Y1U1_9FLAO</name>
<evidence type="ECO:0000313" key="2">
    <source>
        <dbReference type="EMBL" id="MFD1315116.1"/>
    </source>
</evidence>
<dbReference type="GO" id="GO:0016787">
    <property type="term" value="F:hydrolase activity"/>
    <property type="evidence" value="ECO:0007669"/>
    <property type="project" value="UniProtKB-KW"/>
</dbReference>
<keyword evidence="2" id="KW-0378">Hydrolase</keyword>
<evidence type="ECO:0000313" key="3">
    <source>
        <dbReference type="Proteomes" id="UP001597201"/>
    </source>
</evidence>
<dbReference type="RefSeq" id="WP_377177039.1">
    <property type="nucleotide sequence ID" value="NZ_JBHTMY010000002.1"/>
</dbReference>